<evidence type="ECO:0000313" key="1">
    <source>
        <dbReference type="EMBL" id="KAK7375827.1"/>
    </source>
</evidence>
<dbReference type="EMBL" id="JAYMYS010000040">
    <property type="protein sequence ID" value="KAK7375827.1"/>
    <property type="molecule type" value="Genomic_DNA"/>
</dbReference>
<comment type="caution">
    <text evidence="1">The sequence shown here is derived from an EMBL/GenBank/DDBJ whole genome shotgun (WGS) entry which is preliminary data.</text>
</comment>
<dbReference type="Proteomes" id="UP001386955">
    <property type="component" value="Unassembled WGS sequence"/>
</dbReference>
<evidence type="ECO:0000313" key="2">
    <source>
        <dbReference type="Proteomes" id="UP001386955"/>
    </source>
</evidence>
<name>A0AAN9RLP9_PSOTE</name>
<dbReference type="AlphaFoldDB" id="A0AAN9RLP9"/>
<sequence length="337" mass="39196">MPSPNLKIEVEHKKKQKRSNSLSARRGTARLRMRSGVVFQARIERSKGVCNLERWPSLFDECGIEVRFIWKRGGIGGDRWIFLKHIYLEAKRLLGIFDLVKEPGNHPVFVSPAAAEERQRSRLEECFFLVKRPGKRIPFRWMLWIEELQFLHPYLFGAREAESPILGGTDFFKPGKNLVLFKKNRQPVYQRDTQVKRAVLFSSGEALLFLKERKRDSCLDVEIRGLYPIHAAKSICGGTNSIKKIYICLLRALGLLHWGSLPLEPGMTVYFFFFTDSIPMKIVDEHEAEPSEHTERRIKQRKKEGKHRMECGKRAYRSLLWIFPLNSGPSYSMGMRT</sequence>
<organism evidence="1 2">
    <name type="scientific">Psophocarpus tetragonolobus</name>
    <name type="common">Winged bean</name>
    <name type="synonym">Dolichos tetragonolobus</name>
    <dbReference type="NCBI Taxonomy" id="3891"/>
    <lineage>
        <taxon>Eukaryota</taxon>
        <taxon>Viridiplantae</taxon>
        <taxon>Streptophyta</taxon>
        <taxon>Embryophyta</taxon>
        <taxon>Tracheophyta</taxon>
        <taxon>Spermatophyta</taxon>
        <taxon>Magnoliopsida</taxon>
        <taxon>eudicotyledons</taxon>
        <taxon>Gunneridae</taxon>
        <taxon>Pentapetalae</taxon>
        <taxon>rosids</taxon>
        <taxon>fabids</taxon>
        <taxon>Fabales</taxon>
        <taxon>Fabaceae</taxon>
        <taxon>Papilionoideae</taxon>
        <taxon>50 kb inversion clade</taxon>
        <taxon>NPAAA clade</taxon>
        <taxon>indigoferoid/millettioid clade</taxon>
        <taxon>Phaseoleae</taxon>
        <taxon>Psophocarpus</taxon>
    </lineage>
</organism>
<reference evidence="1 2" key="1">
    <citation type="submission" date="2024-01" db="EMBL/GenBank/DDBJ databases">
        <title>The genomes of 5 underutilized Papilionoideae crops provide insights into root nodulation and disease resistanc.</title>
        <authorList>
            <person name="Jiang F."/>
        </authorList>
    </citation>
    <scope>NUCLEOTIDE SEQUENCE [LARGE SCALE GENOMIC DNA]</scope>
    <source>
        <strain evidence="1">DUOXIRENSHENG_FW03</strain>
        <tissue evidence="1">Leaves</tissue>
    </source>
</reference>
<gene>
    <name evidence="1" type="ORF">VNO78_35139</name>
</gene>
<accession>A0AAN9RLP9</accession>
<protein>
    <submittedName>
        <fullName evidence="1">Uncharacterized protein</fullName>
    </submittedName>
</protein>
<keyword evidence="2" id="KW-1185">Reference proteome</keyword>
<proteinExistence type="predicted"/>